<evidence type="ECO:0000313" key="2">
    <source>
        <dbReference type="Proteomes" id="UP001596086"/>
    </source>
</evidence>
<dbReference type="RefSeq" id="WP_379777642.1">
    <property type="nucleotide sequence ID" value="NZ_JBHSMZ010000026.1"/>
</dbReference>
<dbReference type="EMBL" id="JBHSMZ010000026">
    <property type="protein sequence ID" value="MFC5552312.1"/>
    <property type="molecule type" value="Genomic_DNA"/>
</dbReference>
<gene>
    <name evidence="1" type="ORF">ACFPO9_27675</name>
</gene>
<organism evidence="1 2">
    <name type="scientific">Massilia aerilata</name>
    <dbReference type="NCBI Taxonomy" id="453817"/>
    <lineage>
        <taxon>Bacteria</taxon>
        <taxon>Pseudomonadati</taxon>
        <taxon>Pseudomonadota</taxon>
        <taxon>Betaproteobacteria</taxon>
        <taxon>Burkholderiales</taxon>
        <taxon>Oxalobacteraceae</taxon>
        <taxon>Telluria group</taxon>
        <taxon>Massilia</taxon>
    </lineage>
</organism>
<sequence>MDLLFDVSSRMIRLRDVPFKCQAHQLSTFTHRRHCQQSVNVRGLLKSQADSHGDLGTDFRRFFRLCRHRKFQRQD</sequence>
<protein>
    <submittedName>
        <fullName evidence="1">Uncharacterized protein</fullName>
    </submittedName>
</protein>
<comment type="caution">
    <text evidence="1">The sequence shown here is derived from an EMBL/GenBank/DDBJ whole genome shotgun (WGS) entry which is preliminary data.</text>
</comment>
<accession>A0ABW0S677</accession>
<reference evidence="2" key="1">
    <citation type="journal article" date="2019" name="Int. J. Syst. Evol. Microbiol.">
        <title>The Global Catalogue of Microorganisms (GCM) 10K type strain sequencing project: providing services to taxonomists for standard genome sequencing and annotation.</title>
        <authorList>
            <consortium name="The Broad Institute Genomics Platform"/>
            <consortium name="The Broad Institute Genome Sequencing Center for Infectious Disease"/>
            <person name="Wu L."/>
            <person name="Ma J."/>
        </authorList>
    </citation>
    <scope>NUCLEOTIDE SEQUENCE [LARGE SCALE GENOMIC DNA]</scope>
    <source>
        <strain evidence="2">CGMCC 4.5798</strain>
    </source>
</reference>
<proteinExistence type="predicted"/>
<dbReference type="Proteomes" id="UP001596086">
    <property type="component" value="Unassembled WGS sequence"/>
</dbReference>
<name>A0ABW0S677_9BURK</name>
<keyword evidence="2" id="KW-1185">Reference proteome</keyword>
<evidence type="ECO:0000313" key="1">
    <source>
        <dbReference type="EMBL" id="MFC5552312.1"/>
    </source>
</evidence>